<evidence type="ECO:0000313" key="2">
    <source>
        <dbReference type="Proteomes" id="UP000251891"/>
    </source>
</evidence>
<dbReference type="AlphaFoldDB" id="A0A365H0Y9"/>
<reference evidence="1 2" key="1">
    <citation type="submission" date="2018-06" db="EMBL/GenBank/DDBJ databases">
        <title>Actinomadura craniellae sp. nov. isolated from marine sponge Craniella sp.</title>
        <authorList>
            <person name="Li L."/>
            <person name="Xu Q.H."/>
            <person name="Lin H.W."/>
            <person name="Lu Y.H."/>
        </authorList>
    </citation>
    <scope>NUCLEOTIDE SEQUENCE [LARGE SCALE GENOMIC DNA]</scope>
    <source>
        <strain evidence="1 2">LHW63021</strain>
    </source>
</reference>
<dbReference type="EMBL" id="QLYX01000012">
    <property type="protein sequence ID" value="RAY12752.1"/>
    <property type="molecule type" value="Genomic_DNA"/>
</dbReference>
<sequence length="103" mass="10487">MANTRFSISTDPQVHAAIKAHADAAGLDVSGYMIAAAVAQMAADDATAAIFAPLDADNAMALEESVAVETPGLPAFEDLTAEEKVLARRVLSAALGSDQSDVA</sequence>
<accession>A0A365H0Y9</accession>
<keyword evidence="2" id="KW-1185">Reference proteome</keyword>
<protein>
    <recommendedName>
        <fullName evidence="3">DUF1778 domain-containing protein</fullName>
    </recommendedName>
</protein>
<gene>
    <name evidence="1" type="ORF">DPM19_24505</name>
</gene>
<organism evidence="1 2">
    <name type="scientific">Actinomadura craniellae</name>
    <dbReference type="NCBI Taxonomy" id="2231787"/>
    <lineage>
        <taxon>Bacteria</taxon>
        <taxon>Bacillati</taxon>
        <taxon>Actinomycetota</taxon>
        <taxon>Actinomycetes</taxon>
        <taxon>Streptosporangiales</taxon>
        <taxon>Thermomonosporaceae</taxon>
        <taxon>Actinomadura</taxon>
    </lineage>
</organism>
<dbReference type="Proteomes" id="UP000251891">
    <property type="component" value="Unassembled WGS sequence"/>
</dbReference>
<name>A0A365H0Y9_9ACTN</name>
<evidence type="ECO:0008006" key="3">
    <source>
        <dbReference type="Google" id="ProtNLM"/>
    </source>
</evidence>
<proteinExistence type="predicted"/>
<evidence type="ECO:0000313" key="1">
    <source>
        <dbReference type="EMBL" id="RAY12752.1"/>
    </source>
</evidence>
<comment type="caution">
    <text evidence="1">The sequence shown here is derived from an EMBL/GenBank/DDBJ whole genome shotgun (WGS) entry which is preliminary data.</text>
</comment>
<dbReference type="RefSeq" id="WP_111870360.1">
    <property type="nucleotide sequence ID" value="NZ_QLYX01000012.1"/>
</dbReference>